<protein>
    <submittedName>
        <fullName evidence="5">Integration host factor subunit beta</fullName>
    </submittedName>
</protein>
<dbReference type="EMBL" id="JABXWD010000334">
    <property type="protein sequence ID" value="MBV6342757.1"/>
    <property type="molecule type" value="Genomic_DNA"/>
</dbReference>
<evidence type="ECO:0000256" key="2">
    <source>
        <dbReference type="ARBA" id="ARBA00023067"/>
    </source>
</evidence>
<dbReference type="InterPro" id="IPR000119">
    <property type="entry name" value="Hist_DNA-bd"/>
</dbReference>
<proteinExistence type="inferred from homology"/>
<dbReference type="InterPro" id="IPR020816">
    <property type="entry name" value="Histone-like_DNA-bd_CS"/>
</dbReference>
<name>A0ABS6S287_9BACT</name>
<dbReference type="InterPro" id="IPR010992">
    <property type="entry name" value="IHF-like_DNA-bd_dom_sf"/>
</dbReference>
<comment type="similarity">
    <text evidence="1 4">Belongs to the bacterial histone-like protein family.</text>
</comment>
<comment type="caution">
    <text evidence="5">The sequence shown here is derived from an EMBL/GenBank/DDBJ whole genome shotgun (WGS) entry which is preliminary data.</text>
</comment>
<evidence type="ECO:0000256" key="4">
    <source>
        <dbReference type="RuleBase" id="RU003939"/>
    </source>
</evidence>
<evidence type="ECO:0000313" key="6">
    <source>
        <dbReference type="Proteomes" id="UP001196980"/>
    </source>
</evidence>
<dbReference type="Pfam" id="PF00216">
    <property type="entry name" value="Bac_DNA_binding"/>
    <property type="match status" value="1"/>
</dbReference>
<organism evidence="5 6">
    <name type="scientific">Candidatus Magnetobacterium casense</name>
    <dbReference type="NCBI Taxonomy" id="1455061"/>
    <lineage>
        <taxon>Bacteria</taxon>
        <taxon>Pseudomonadati</taxon>
        <taxon>Nitrospirota</taxon>
        <taxon>Thermodesulfovibrionia</taxon>
        <taxon>Thermodesulfovibrionales</taxon>
        <taxon>Candidatus Magnetobacteriaceae</taxon>
        <taxon>Candidatus Magnetobacterium</taxon>
    </lineage>
</organism>
<keyword evidence="6" id="KW-1185">Reference proteome</keyword>
<sequence length="92" mass="10480">MTKSELITVVMERSPGLTKTQTEFVIEAFFRCIMDALDSGDKVEIRGFGNFRLKDRAPRKARNPKTGEIVEVPAKKVLHFKMGKELRELINA</sequence>
<evidence type="ECO:0000256" key="3">
    <source>
        <dbReference type="ARBA" id="ARBA00023125"/>
    </source>
</evidence>
<dbReference type="CDD" id="cd13836">
    <property type="entry name" value="IHF_B"/>
    <property type="match status" value="1"/>
</dbReference>
<dbReference type="Gene3D" id="4.10.520.10">
    <property type="entry name" value="IHF-like DNA-binding proteins"/>
    <property type="match status" value="1"/>
</dbReference>
<dbReference type="SMART" id="SM00411">
    <property type="entry name" value="BHL"/>
    <property type="match status" value="1"/>
</dbReference>
<evidence type="ECO:0000256" key="1">
    <source>
        <dbReference type="ARBA" id="ARBA00010529"/>
    </source>
</evidence>
<gene>
    <name evidence="5" type="ORF">HWQ67_14315</name>
</gene>
<accession>A0ABS6S287</accession>
<keyword evidence="2" id="KW-0226">DNA condensation</keyword>
<reference evidence="5 6" key="1">
    <citation type="journal article" date="2020" name="J Geophys Res Biogeosci">
        <title>Magnetotaxis as an Adaptation to Enable Bacterial Shuttling of Microbial Sulfur and Sulfur Cycling Across Aquatic Oxic#Anoxic Interfaces.</title>
        <authorList>
            <person name="Li J."/>
            <person name="Liu P."/>
            <person name="Wang J."/>
            <person name="Roberts A.P."/>
            <person name="Pan Y."/>
        </authorList>
    </citation>
    <scope>NUCLEOTIDE SEQUENCE [LARGE SCALE GENOMIC DNA]</scope>
    <source>
        <strain evidence="5 6">MYR-1_YQ</strain>
    </source>
</reference>
<dbReference type="PROSITE" id="PS00045">
    <property type="entry name" value="HISTONE_LIKE"/>
    <property type="match status" value="1"/>
</dbReference>
<dbReference type="PRINTS" id="PR01727">
    <property type="entry name" value="DNABINDINGHU"/>
</dbReference>
<dbReference type="RefSeq" id="WP_218253371.1">
    <property type="nucleotide sequence ID" value="NZ_JABXWD010000334.1"/>
</dbReference>
<dbReference type="SUPFAM" id="SSF47729">
    <property type="entry name" value="IHF-like DNA-binding proteins"/>
    <property type="match status" value="1"/>
</dbReference>
<dbReference type="Proteomes" id="UP001196980">
    <property type="component" value="Unassembled WGS sequence"/>
</dbReference>
<dbReference type="PANTHER" id="PTHR33175">
    <property type="entry name" value="DNA-BINDING PROTEIN HU"/>
    <property type="match status" value="1"/>
</dbReference>
<evidence type="ECO:0000313" key="5">
    <source>
        <dbReference type="EMBL" id="MBV6342757.1"/>
    </source>
</evidence>
<dbReference type="PANTHER" id="PTHR33175:SF3">
    <property type="entry name" value="DNA-BINDING PROTEIN HU-BETA"/>
    <property type="match status" value="1"/>
</dbReference>
<keyword evidence="3" id="KW-0238">DNA-binding</keyword>